<dbReference type="InterPro" id="IPR004843">
    <property type="entry name" value="Calcineurin-like_PHP"/>
</dbReference>
<dbReference type="Proteomes" id="UP000703661">
    <property type="component" value="Unassembled WGS sequence"/>
</dbReference>
<evidence type="ECO:0000313" key="2">
    <source>
        <dbReference type="EMBL" id="KAG0017187.1"/>
    </source>
</evidence>
<comment type="caution">
    <text evidence="2">The sequence shown here is derived from an EMBL/GenBank/DDBJ whole genome shotgun (WGS) entry which is preliminary data.</text>
</comment>
<evidence type="ECO:0000313" key="3">
    <source>
        <dbReference type="Proteomes" id="UP000703661"/>
    </source>
</evidence>
<organism evidence="2 3">
    <name type="scientific">Entomortierella chlamydospora</name>
    <dbReference type="NCBI Taxonomy" id="101097"/>
    <lineage>
        <taxon>Eukaryota</taxon>
        <taxon>Fungi</taxon>
        <taxon>Fungi incertae sedis</taxon>
        <taxon>Mucoromycota</taxon>
        <taxon>Mortierellomycotina</taxon>
        <taxon>Mortierellomycetes</taxon>
        <taxon>Mortierellales</taxon>
        <taxon>Mortierellaceae</taxon>
        <taxon>Entomortierella</taxon>
    </lineage>
</organism>
<dbReference type="EMBL" id="JAAAID010000466">
    <property type="protein sequence ID" value="KAG0017187.1"/>
    <property type="molecule type" value="Genomic_DNA"/>
</dbReference>
<dbReference type="InterPro" id="IPR029052">
    <property type="entry name" value="Metallo-depent_PP-like"/>
</dbReference>
<evidence type="ECO:0000259" key="1">
    <source>
        <dbReference type="Pfam" id="PF00149"/>
    </source>
</evidence>
<accession>A0A9P6T119</accession>
<sequence length="305" mass="34650">MDVDKPAITFPPNVYMVPNVPVEKPGPNWLRVVCISDTHNTTDANNYSIPEADVLVHAGDLTTLGTHAQLDQFVDWIKSLTDIPLKIIIAGNHEVILDKEYYETNWRKFHPEKEDQRAAVDKLRSAGHGIVYLDNESYNVDGAKILYEKSQKHIRVESAIDPRQDWTLGYQIWGSPYQPQVPGWEVKAFSKERGKLHEIWKLIPTDTDILITHGPPQDHGDNHPDDGNVHIGCKELLERLGEVKPLYHIFGHAHRGYGVSQIEWQPELINNGQQFVPLTVCINATTCNVEERPLNMPFVIDLPPK</sequence>
<dbReference type="InterPro" id="IPR051693">
    <property type="entry name" value="UPF0046_metallophosphoest"/>
</dbReference>
<dbReference type="AlphaFoldDB" id="A0A9P6T119"/>
<dbReference type="PANTHER" id="PTHR12905:SF0">
    <property type="entry name" value="CALCINEURIN-LIKE PHOSPHOESTERASE DOMAIN-CONTAINING PROTEIN"/>
    <property type="match status" value="1"/>
</dbReference>
<gene>
    <name evidence="2" type="ORF">BGZ80_008541</name>
</gene>
<dbReference type="CDD" id="cd07379">
    <property type="entry name" value="MPP_239FB"/>
    <property type="match status" value="1"/>
</dbReference>
<dbReference type="GO" id="GO:0016787">
    <property type="term" value="F:hydrolase activity"/>
    <property type="evidence" value="ECO:0007669"/>
    <property type="project" value="InterPro"/>
</dbReference>
<dbReference type="PANTHER" id="PTHR12905">
    <property type="entry name" value="METALLOPHOSPHOESTERASE"/>
    <property type="match status" value="1"/>
</dbReference>
<dbReference type="Pfam" id="PF00149">
    <property type="entry name" value="Metallophos"/>
    <property type="match status" value="1"/>
</dbReference>
<dbReference type="Gene3D" id="3.60.21.10">
    <property type="match status" value="1"/>
</dbReference>
<proteinExistence type="predicted"/>
<feature type="domain" description="Calcineurin-like phosphoesterase" evidence="1">
    <location>
        <begin position="30"/>
        <end position="255"/>
    </location>
</feature>
<dbReference type="SUPFAM" id="SSF56300">
    <property type="entry name" value="Metallo-dependent phosphatases"/>
    <property type="match status" value="1"/>
</dbReference>
<name>A0A9P6T119_9FUNG</name>
<protein>
    <recommendedName>
        <fullName evidence="1">Calcineurin-like phosphoesterase domain-containing protein</fullName>
    </recommendedName>
</protein>
<reference evidence="2" key="1">
    <citation type="journal article" date="2020" name="Fungal Divers.">
        <title>Resolving the Mortierellaceae phylogeny through synthesis of multi-gene phylogenetics and phylogenomics.</title>
        <authorList>
            <person name="Vandepol N."/>
            <person name="Liber J."/>
            <person name="Desiro A."/>
            <person name="Na H."/>
            <person name="Kennedy M."/>
            <person name="Barry K."/>
            <person name="Grigoriev I.V."/>
            <person name="Miller A.N."/>
            <person name="O'Donnell K."/>
            <person name="Stajich J.E."/>
            <person name="Bonito G."/>
        </authorList>
    </citation>
    <scope>NUCLEOTIDE SEQUENCE</scope>
    <source>
        <strain evidence="2">NRRL 2769</strain>
    </source>
</reference>
<keyword evidence="3" id="KW-1185">Reference proteome</keyword>